<gene>
    <name evidence="1" type="ORF">DXN04_19230</name>
</gene>
<dbReference type="EMBL" id="QTJV01000007">
    <property type="protein sequence ID" value="RFM33165.1"/>
    <property type="molecule type" value="Genomic_DNA"/>
</dbReference>
<proteinExistence type="predicted"/>
<dbReference type="AlphaFoldDB" id="A0A3E1NZ46"/>
<dbReference type="InterPro" id="IPR023381">
    <property type="entry name" value="YP001051499.1-like_dom_sf"/>
</dbReference>
<dbReference type="InterPro" id="IPR007338">
    <property type="entry name" value="DUF416"/>
</dbReference>
<dbReference type="Pfam" id="PF04222">
    <property type="entry name" value="DUF416"/>
    <property type="match status" value="1"/>
</dbReference>
<accession>A0A3E1NZ46</accession>
<dbReference type="RefSeq" id="WP_116855016.1">
    <property type="nucleotide sequence ID" value="NZ_QTJV01000007.1"/>
</dbReference>
<comment type="caution">
    <text evidence="1">The sequence shown here is derived from an EMBL/GenBank/DDBJ whole genome shotgun (WGS) entry which is preliminary data.</text>
</comment>
<evidence type="ECO:0000313" key="2">
    <source>
        <dbReference type="Proteomes" id="UP000261174"/>
    </source>
</evidence>
<dbReference type="Gene3D" id="1.20.1590.10">
    <property type="entry name" value="YP_001051499.1 domain like"/>
    <property type="match status" value="1"/>
</dbReference>
<organism evidence="1 2">
    <name type="scientific">Chitinophaga silvisoli</name>
    <dbReference type="NCBI Taxonomy" id="2291814"/>
    <lineage>
        <taxon>Bacteria</taxon>
        <taxon>Pseudomonadati</taxon>
        <taxon>Bacteroidota</taxon>
        <taxon>Chitinophagia</taxon>
        <taxon>Chitinophagales</taxon>
        <taxon>Chitinophagaceae</taxon>
        <taxon>Chitinophaga</taxon>
    </lineage>
</organism>
<dbReference type="OrthoDB" id="9204516at2"/>
<evidence type="ECO:0000313" key="1">
    <source>
        <dbReference type="EMBL" id="RFM33165.1"/>
    </source>
</evidence>
<name>A0A3E1NZ46_9BACT</name>
<sequence length="205" mass="23720">MSNYLSDKFVLEKLKDMSHSKQLVYAYLACRRLFMNYKYFSGNFHFGDPAILNAAIDYIESELFNNSHDENTIKYFYREVEANAPTPGEFDTYLTSAALFSAGVIGNTLTYMLERDFKQIVALVQSSESVVYMHVVEIEDYDQNDKSHFEKVAKHSLSITEAEINKKIIEFLSSTETLIESDIQILREIQMDHKGSLNLYESKRL</sequence>
<dbReference type="Proteomes" id="UP000261174">
    <property type="component" value="Unassembled WGS sequence"/>
</dbReference>
<protein>
    <submittedName>
        <fullName evidence="1">DUF416 family protein</fullName>
    </submittedName>
</protein>
<reference evidence="1 2" key="1">
    <citation type="submission" date="2018-08" db="EMBL/GenBank/DDBJ databases">
        <title>Chitinophaga sp. K20C18050901, a novel bacterium isolated from forest soil.</title>
        <authorList>
            <person name="Wang C."/>
        </authorList>
    </citation>
    <scope>NUCLEOTIDE SEQUENCE [LARGE SCALE GENOMIC DNA]</scope>
    <source>
        <strain evidence="1 2">K20C18050901</strain>
    </source>
</reference>
<keyword evidence="2" id="KW-1185">Reference proteome</keyword>